<dbReference type="FunFam" id="1.10.238.10:FF:000038">
    <property type="entry name" value="EH domain-containing protein 3"/>
    <property type="match status" value="1"/>
</dbReference>
<organism>
    <name type="scientific">Branchiostoma floridae</name>
    <name type="common">Florida lancelet</name>
    <name type="synonym">Amphioxus</name>
    <dbReference type="NCBI Taxonomy" id="7739"/>
    <lineage>
        <taxon>Eukaryota</taxon>
        <taxon>Metazoa</taxon>
        <taxon>Chordata</taxon>
        <taxon>Cephalochordata</taxon>
        <taxon>Leptocardii</taxon>
        <taxon>Amphioxiformes</taxon>
        <taxon>Branchiostomatidae</taxon>
        <taxon>Branchiostoma</taxon>
    </lineage>
</organism>
<dbReference type="InterPro" id="IPR002048">
    <property type="entry name" value="EF_hand_dom"/>
</dbReference>
<gene>
    <name evidence="5" type="ORF">BRAFLDRAFT_126859</name>
</gene>
<dbReference type="AlphaFoldDB" id="C3Y0N2"/>
<name>C3Y0N2_BRAFL</name>
<dbReference type="Gene3D" id="1.10.238.10">
    <property type="entry name" value="EF-hand"/>
    <property type="match status" value="1"/>
</dbReference>
<feature type="domain" description="EH" evidence="3">
    <location>
        <begin position="577"/>
        <end position="665"/>
    </location>
</feature>
<dbReference type="InterPro" id="IPR011992">
    <property type="entry name" value="EF-hand-dom_pair"/>
</dbReference>
<dbReference type="PROSITE" id="PS00018">
    <property type="entry name" value="EF_HAND_1"/>
    <property type="match status" value="1"/>
</dbReference>
<proteinExistence type="predicted"/>
<dbReference type="SUPFAM" id="SSF47473">
    <property type="entry name" value="EF-hand"/>
    <property type="match status" value="1"/>
</dbReference>
<evidence type="ECO:0000259" key="3">
    <source>
        <dbReference type="PROSITE" id="PS50031"/>
    </source>
</evidence>
<dbReference type="InterPro" id="IPR018247">
    <property type="entry name" value="EF_Hand_1_Ca_BS"/>
</dbReference>
<dbReference type="PROSITE" id="PS50031">
    <property type="entry name" value="EH"/>
    <property type="match status" value="1"/>
</dbReference>
<dbReference type="Gene3D" id="2.30.29.30">
    <property type="entry name" value="Pleckstrin-homology domain (PH domain)/Phosphotyrosine-binding domain (PTB)"/>
    <property type="match status" value="1"/>
</dbReference>
<reference evidence="5" key="1">
    <citation type="journal article" date="2008" name="Nature">
        <title>The amphioxus genome and the evolution of the chordate karyotype.</title>
        <authorList>
            <consortium name="US DOE Joint Genome Institute (JGI-PGF)"/>
            <person name="Putnam N.H."/>
            <person name="Butts T."/>
            <person name="Ferrier D.E.K."/>
            <person name="Furlong R.F."/>
            <person name="Hellsten U."/>
            <person name="Kawashima T."/>
            <person name="Robinson-Rechavi M."/>
            <person name="Shoguchi E."/>
            <person name="Terry A."/>
            <person name="Yu J.-K."/>
            <person name="Benito-Gutierrez E.L."/>
            <person name="Dubchak I."/>
            <person name="Garcia-Fernandez J."/>
            <person name="Gibson-Brown J.J."/>
            <person name="Grigoriev I.V."/>
            <person name="Horton A.C."/>
            <person name="de Jong P.J."/>
            <person name="Jurka J."/>
            <person name="Kapitonov V.V."/>
            <person name="Kohara Y."/>
            <person name="Kuroki Y."/>
            <person name="Lindquist E."/>
            <person name="Lucas S."/>
            <person name="Osoegawa K."/>
            <person name="Pennacchio L.A."/>
            <person name="Salamov A.A."/>
            <person name="Satou Y."/>
            <person name="Sauka-Spengler T."/>
            <person name="Schmutz J."/>
            <person name="Shin-I T."/>
            <person name="Toyoda A."/>
            <person name="Bronner-Fraser M."/>
            <person name="Fujiyama A."/>
            <person name="Holland L.Z."/>
            <person name="Holland P.W.H."/>
            <person name="Satoh N."/>
            <person name="Rokhsar D.S."/>
        </authorList>
    </citation>
    <scope>NUCLEOTIDE SEQUENCE [LARGE SCALE GENOMIC DNA]</scope>
    <source>
        <strain evidence="5">S238N-H82</strain>
        <tissue evidence="5">Testes</tissue>
    </source>
</reference>
<dbReference type="Pfam" id="PF12763">
    <property type="entry name" value="EH"/>
    <property type="match status" value="1"/>
</dbReference>
<evidence type="ECO:0000259" key="2">
    <source>
        <dbReference type="PROSITE" id="PS50003"/>
    </source>
</evidence>
<keyword evidence="1" id="KW-0106">Calcium</keyword>
<evidence type="ECO:0000259" key="4">
    <source>
        <dbReference type="PROSITE" id="PS50222"/>
    </source>
</evidence>
<dbReference type="Pfam" id="PF00169">
    <property type="entry name" value="PH"/>
    <property type="match status" value="1"/>
</dbReference>
<feature type="domain" description="EF-hand" evidence="4">
    <location>
        <begin position="609"/>
        <end position="644"/>
    </location>
</feature>
<dbReference type="InterPro" id="IPR040990">
    <property type="entry name" value="DUF5600"/>
</dbReference>
<accession>C3Y0N2</accession>
<dbReference type="CDD" id="cd00052">
    <property type="entry name" value="EH"/>
    <property type="match status" value="1"/>
</dbReference>
<sequence length="669" mass="76584">MLLLPEVVCSQLQLQEAKLAVLATNSSAEVCCVVTTNSREEETQQLLALAFMLARLQLGPLRKWRVTTHTTRSSAQTGLLTFYRFRKSAVQYSRHAKNLKRRNQQALRENLHGNRRAMPIAMEGAINVLCSSTLKIPYLGFIPFIPAVKAHWNRPEGRLCEDVSLRHKLNYANMQFCDIIAKRVTTTTMDDEDAKNYVSNGTEQQTGGPTVEQNGEQQDISGWLMKRSRLTRQWRRQWFCLKGCDLQYGDSAEKLRKTIPVTGAQIEEANVGKPHAFSVKPRDSDRVYLLHADSEEEQRRYDFAGVLEWFAERVDRIILLFDAHKLDISDEFRRGIEALRGNDDKIRIVLNKSDMIDHQQLMRVYGALMWSLGKVINTPEVARVYIGSFWDQPLQYDINRRLFEAEEHDLFADLQSLPRNAALRKLNDLIKRARLAKVQAYIISHLRGQMPSMFGKDSKKKELIDNLHKTYEQIQREQQISIGDFPQIERMQEQLRQMDFTKFHNLKPKLIEKVDHMLTVDMQQLMKMVPQEEEVCKIEPSVRGGAFAGAQESPFVAGYGEGAGEGIGDEEWVVAKDKAEYDQIFFTLSPVNGKITGANAKKHMVTSKLPNTVLGRIWKLSDIDRDGNLDSDEFALAKHLIKIKLDGENIPAELPSHLVPPSKRDFYNS</sequence>
<dbReference type="PANTHER" id="PTHR11216">
    <property type="entry name" value="EH DOMAIN"/>
    <property type="match status" value="1"/>
</dbReference>
<dbReference type="InterPro" id="IPR011993">
    <property type="entry name" value="PH-like_dom_sf"/>
</dbReference>
<dbReference type="InterPro" id="IPR001849">
    <property type="entry name" value="PH_domain"/>
</dbReference>
<dbReference type="eggNOG" id="KOG1954">
    <property type="taxonomic scope" value="Eukaryota"/>
</dbReference>
<dbReference type="PROSITE" id="PS50003">
    <property type="entry name" value="PH_DOMAIN"/>
    <property type="match status" value="1"/>
</dbReference>
<dbReference type="SUPFAM" id="SSF52540">
    <property type="entry name" value="P-loop containing nucleoside triphosphate hydrolases"/>
    <property type="match status" value="1"/>
</dbReference>
<evidence type="ECO:0000313" key="5">
    <source>
        <dbReference type="EMBL" id="EEN66305.1"/>
    </source>
</evidence>
<dbReference type="InterPro" id="IPR000261">
    <property type="entry name" value="EH_dom"/>
</dbReference>
<dbReference type="GO" id="GO:0005509">
    <property type="term" value="F:calcium ion binding"/>
    <property type="evidence" value="ECO:0007669"/>
    <property type="project" value="InterPro"/>
</dbReference>
<dbReference type="EMBL" id="GG666478">
    <property type="protein sequence ID" value="EEN66305.1"/>
    <property type="molecule type" value="Genomic_DNA"/>
</dbReference>
<dbReference type="PANTHER" id="PTHR11216:SF31">
    <property type="entry name" value="AT21416P"/>
    <property type="match status" value="1"/>
</dbReference>
<protein>
    <submittedName>
        <fullName evidence="5">Uncharacterized protein</fullName>
    </submittedName>
</protein>
<dbReference type="SMART" id="SM00027">
    <property type="entry name" value="EH"/>
    <property type="match status" value="1"/>
</dbReference>
<dbReference type="GO" id="GO:0055038">
    <property type="term" value="C:recycling endosome membrane"/>
    <property type="evidence" value="ECO:0007669"/>
    <property type="project" value="UniProtKB-SubCell"/>
</dbReference>
<dbReference type="InParanoid" id="C3Y0N2"/>
<evidence type="ECO:0000256" key="1">
    <source>
        <dbReference type="ARBA" id="ARBA00022837"/>
    </source>
</evidence>
<dbReference type="FunCoup" id="C3Y0N2">
    <property type="interactions" value="821"/>
</dbReference>
<dbReference type="STRING" id="7739.C3Y0N2"/>
<dbReference type="Gene3D" id="1.10.268.20">
    <property type="match status" value="1"/>
</dbReference>
<dbReference type="SMART" id="SM00233">
    <property type="entry name" value="PH"/>
    <property type="match status" value="1"/>
</dbReference>
<dbReference type="InterPro" id="IPR027417">
    <property type="entry name" value="P-loop_NTPase"/>
</dbReference>
<dbReference type="PROSITE" id="PS50222">
    <property type="entry name" value="EF_HAND_2"/>
    <property type="match status" value="1"/>
</dbReference>
<dbReference type="Pfam" id="PF18150">
    <property type="entry name" value="DUF5600"/>
    <property type="match status" value="1"/>
</dbReference>
<feature type="domain" description="PH" evidence="2">
    <location>
        <begin position="217"/>
        <end position="301"/>
    </location>
</feature>
<dbReference type="SUPFAM" id="SSF50729">
    <property type="entry name" value="PH domain-like"/>
    <property type="match status" value="1"/>
</dbReference>